<evidence type="ECO:0000313" key="3">
    <source>
        <dbReference type="EMBL" id="KAF2189774.1"/>
    </source>
</evidence>
<evidence type="ECO:0000256" key="1">
    <source>
        <dbReference type="SAM" id="MobiDB-lite"/>
    </source>
</evidence>
<gene>
    <name evidence="3" type="ORF">K469DRAFT_683167</name>
</gene>
<name>A0A6A6EDF9_9PEZI</name>
<dbReference type="EMBL" id="ML994620">
    <property type="protein sequence ID" value="KAF2189774.1"/>
    <property type="molecule type" value="Genomic_DNA"/>
</dbReference>
<reference evidence="3" key="1">
    <citation type="journal article" date="2020" name="Stud. Mycol.">
        <title>101 Dothideomycetes genomes: a test case for predicting lifestyles and emergence of pathogens.</title>
        <authorList>
            <person name="Haridas S."/>
            <person name="Albert R."/>
            <person name="Binder M."/>
            <person name="Bloem J."/>
            <person name="Labutti K."/>
            <person name="Salamov A."/>
            <person name="Andreopoulos B."/>
            <person name="Baker S."/>
            <person name="Barry K."/>
            <person name="Bills G."/>
            <person name="Bluhm B."/>
            <person name="Cannon C."/>
            <person name="Castanera R."/>
            <person name="Culley D."/>
            <person name="Daum C."/>
            <person name="Ezra D."/>
            <person name="Gonzalez J."/>
            <person name="Henrissat B."/>
            <person name="Kuo A."/>
            <person name="Liang C."/>
            <person name="Lipzen A."/>
            <person name="Lutzoni F."/>
            <person name="Magnuson J."/>
            <person name="Mondo S."/>
            <person name="Nolan M."/>
            <person name="Ohm R."/>
            <person name="Pangilinan J."/>
            <person name="Park H.-J."/>
            <person name="Ramirez L."/>
            <person name="Alfaro M."/>
            <person name="Sun H."/>
            <person name="Tritt A."/>
            <person name="Yoshinaga Y."/>
            <person name="Zwiers L.-H."/>
            <person name="Turgeon B."/>
            <person name="Goodwin S."/>
            <person name="Spatafora J."/>
            <person name="Crous P."/>
            <person name="Grigoriev I."/>
        </authorList>
    </citation>
    <scope>NUCLEOTIDE SEQUENCE</scope>
    <source>
        <strain evidence="3">CBS 207.26</strain>
    </source>
</reference>
<dbReference type="Pfam" id="PF14420">
    <property type="entry name" value="Clr5"/>
    <property type="match status" value="1"/>
</dbReference>
<dbReference type="AlphaFoldDB" id="A0A6A6EDF9"/>
<dbReference type="PANTHER" id="PTHR38788">
    <property type="entry name" value="CLR5 DOMAIN-CONTAINING PROTEIN"/>
    <property type="match status" value="1"/>
</dbReference>
<evidence type="ECO:0000313" key="4">
    <source>
        <dbReference type="Proteomes" id="UP000800200"/>
    </source>
</evidence>
<dbReference type="PANTHER" id="PTHR38788:SF3">
    <property type="entry name" value="CLR5 DOMAIN-CONTAINING PROTEIN"/>
    <property type="match status" value="1"/>
</dbReference>
<proteinExistence type="predicted"/>
<protein>
    <recommendedName>
        <fullName evidence="2">Clr5 domain-containing protein</fullName>
    </recommendedName>
</protein>
<feature type="domain" description="Clr5" evidence="2">
    <location>
        <begin position="108"/>
        <end position="160"/>
    </location>
</feature>
<accession>A0A6A6EDF9</accession>
<feature type="compositionally biased region" description="Polar residues" evidence="1">
    <location>
        <begin position="79"/>
        <end position="88"/>
    </location>
</feature>
<dbReference type="Proteomes" id="UP000800200">
    <property type="component" value="Unassembled WGS sequence"/>
</dbReference>
<dbReference type="InterPro" id="IPR025676">
    <property type="entry name" value="Clr5_dom"/>
</dbReference>
<organism evidence="3 4">
    <name type="scientific">Zopfia rhizophila CBS 207.26</name>
    <dbReference type="NCBI Taxonomy" id="1314779"/>
    <lineage>
        <taxon>Eukaryota</taxon>
        <taxon>Fungi</taxon>
        <taxon>Dikarya</taxon>
        <taxon>Ascomycota</taxon>
        <taxon>Pezizomycotina</taxon>
        <taxon>Dothideomycetes</taxon>
        <taxon>Dothideomycetes incertae sedis</taxon>
        <taxon>Zopfiaceae</taxon>
        <taxon>Zopfia</taxon>
    </lineage>
</organism>
<feature type="region of interest" description="Disordered" evidence="1">
    <location>
        <begin position="68"/>
        <end position="105"/>
    </location>
</feature>
<dbReference type="OrthoDB" id="5986190at2759"/>
<keyword evidence="4" id="KW-1185">Reference proteome</keyword>
<evidence type="ECO:0000259" key="2">
    <source>
        <dbReference type="Pfam" id="PF14420"/>
    </source>
</evidence>
<sequence>MNPWTANPPLFGQTDLLYPIQSPYVSQQAYGPYSSHLALDSLDLQMQPLDGLVTAGQSHILHSLGPSPALRTSEPHNAESFSSTQVISTIPMGPPTKPRKRKAPTLRADAWKPYKARIIELHITQGLPLREVKKKIEEEFRFTAELRRYRTRISQWGKDKNIKPK</sequence>